<gene>
    <name evidence="2" type="ORF">J2X86_000128</name>
</gene>
<evidence type="ECO:0000313" key="2">
    <source>
        <dbReference type="EMBL" id="MDR6628140.1"/>
    </source>
</evidence>
<feature type="transmembrane region" description="Helical" evidence="1">
    <location>
        <begin position="16"/>
        <end position="37"/>
    </location>
</feature>
<evidence type="ECO:0000313" key="3">
    <source>
        <dbReference type="Proteomes" id="UP001262767"/>
    </source>
</evidence>
<proteinExistence type="predicted"/>
<dbReference type="Proteomes" id="UP001262767">
    <property type="component" value="Unassembled WGS sequence"/>
</dbReference>
<evidence type="ECO:0000256" key="1">
    <source>
        <dbReference type="SAM" id="Phobius"/>
    </source>
</evidence>
<sequence length="47" mass="5563">MEFQALKKPDQINEQAYIFDFVLFHFLQTIPTFFLVATNLSHTMQAK</sequence>
<dbReference type="AlphaFoldDB" id="A0AAW8LES1"/>
<comment type="caution">
    <text evidence="2">The sequence shown here is derived from an EMBL/GenBank/DDBJ whole genome shotgun (WGS) entry which is preliminary data.</text>
</comment>
<reference evidence="2" key="1">
    <citation type="submission" date="2023-07" db="EMBL/GenBank/DDBJ databases">
        <title>Sorghum-associated microbial communities from plants grown in Nebraska, USA.</title>
        <authorList>
            <person name="Schachtman D."/>
        </authorList>
    </citation>
    <scope>NUCLEOTIDE SEQUENCE</scope>
    <source>
        <strain evidence="2">BE44</strain>
    </source>
</reference>
<accession>A0AAW8LES1</accession>
<name>A0AAW8LES1_ACILW</name>
<keyword evidence="1" id="KW-0812">Transmembrane</keyword>
<keyword evidence="1" id="KW-0472">Membrane</keyword>
<dbReference type="EMBL" id="JAVDSC010000001">
    <property type="protein sequence ID" value="MDR6628140.1"/>
    <property type="molecule type" value="Genomic_DNA"/>
</dbReference>
<keyword evidence="1" id="KW-1133">Transmembrane helix</keyword>
<organism evidence="2 3">
    <name type="scientific">Acinetobacter lwoffii</name>
    <dbReference type="NCBI Taxonomy" id="28090"/>
    <lineage>
        <taxon>Bacteria</taxon>
        <taxon>Pseudomonadati</taxon>
        <taxon>Pseudomonadota</taxon>
        <taxon>Gammaproteobacteria</taxon>
        <taxon>Moraxellales</taxon>
        <taxon>Moraxellaceae</taxon>
        <taxon>Acinetobacter</taxon>
    </lineage>
</organism>
<protein>
    <submittedName>
        <fullName evidence="2">Uncharacterized protein</fullName>
    </submittedName>
</protein>